<evidence type="ECO:0000259" key="2">
    <source>
        <dbReference type="Pfam" id="PF00437"/>
    </source>
</evidence>
<name>A0A1I3V7G8_9GAMM</name>
<dbReference type="Pfam" id="PF00437">
    <property type="entry name" value="T2SSE"/>
    <property type="match status" value="1"/>
</dbReference>
<sequence>MTPLTHYDFGRGGPNADKLRGFFVHCYRHNVSDIHLQSGRPITVDHYGRKVISSQFKLEHSNLIRLTDEIFSPEIKAQVQSGNGVDRALQLEGDNNGRYQLERGERVRFRSNFVQGTIGSLSTALAVTLRVIPSLIPTLDSLGLEEDLRKSLLPLDGIGLVCGVTSSGKSTLLASTYQHYGETHPDGKVVTYEDPVEYLLGGPKWVLQPQQCQIGRDVKSFADGLRLSLRQAPTVIGIGEIRDLETLQAAMACAQFGQLALSTLHAFSPGHAFSRCCIMAPEDSREQIAFDLLNALRYIIVQRLIPTTDGKRTAVREYVIFDDEWRKALYQHHYTRWPEIINSSLRDNNRRIVDQTWQLFVNNRIDAKTAEKIMGWREFSNKRKVA</sequence>
<feature type="domain" description="Bacterial type II secretion system protein E" evidence="2">
    <location>
        <begin position="105"/>
        <end position="311"/>
    </location>
</feature>
<organism evidence="4 5">
    <name type="scientific">Xenorhabdus mauleonii</name>
    <dbReference type="NCBI Taxonomy" id="351675"/>
    <lineage>
        <taxon>Bacteria</taxon>
        <taxon>Pseudomonadati</taxon>
        <taxon>Pseudomonadota</taxon>
        <taxon>Gammaproteobacteria</taxon>
        <taxon>Enterobacterales</taxon>
        <taxon>Morganellaceae</taxon>
        <taxon>Xenorhabdus</taxon>
    </lineage>
</organism>
<dbReference type="GO" id="GO:0016887">
    <property type="term" value="F:ATP hydrolysis activity"/>
    <property type="evidence" value="ECO:0007669"/>
    <property type="project" value="InterPro"/>
</dbReference>
<dbReference type="AlphaFoldDB" id="A0A1I3V7G8"/>
<dbReference type="SUPFAM" id="SSF52540">
    <property type="entry name" value="P-loop containing nucleoside triphosphate hydrolases"/>
    <property type="match status" value="1"/>
</dbReference>
<protein>
    <submittedName>
        <fullName evidence="4">Defect in organelle trafficking protein DotB</fullName>
    </submittedName>
    <submittedName>
        <fullName evidence="3">Type IV pilus biogenesis protein</fullName>
    </submittedName>
</protein>
<dbReference type="PANTHER" id="PTHR30486:SF6">
    <property type="entry name" value="TYPE IV PILUS RETRACTATION ATPASE PILT"/>
    <property type="match status" value="1"/>
</dbReference>
<keyword evidence="6" id="KW-1185">Reference proteome</keyword>
<evidence type="ECO:0000313" key="5">
    <source>
        <dbReference type="Proteomes" id="UP000198919"/>
    </source>
</evidence>
<dbReference type="InterPro" id="IPR001482">
    <property type="entry name" value="T2SS/T4SS_dom"/>
</dbReference>
<dbReference type="PANTHER" id="PTHR30486">
    <property type="entry name" value="TWITCHING MOTILITY PROTEIN PILT"/>
    <property type="match status" value="1"/>
</dbReference>
<dbReference type="OrthoDB" id="6189814at2"/>
<dbReference type="NCBIfam" id="TIGR02525">
    <property type="entry name" value="plasmid_TraJ"/>
    <property type="match status" value="1"/>
</dbReference>
<dbReference type="Proteomes" id="UP000224607">
    <property type="component" value="Unassembled WGS sequence"/>
</dbReference>
<dbReference type="Proteomes" id="UP000198919">
    <property type="component" value="Unassembled WGS sequence"/>
</dbReference>
<dbReference type="InterPro" id="IPR013364">
    <property type="entry name" value="ATPase_plasmid-transfer_TraJ"/>
</dbReference>
<dbReference type="InterPro" id="IPR050921">
    <property type="entry name" value="T4SS_GSP_E_ATPase"/>
</dbReference>
<accession>A0A1I3V7G8</accession>
<evidence type="ECO:0000313" key="6">
    <source>
        <dbReference type="Proteomes" id="UP000224607"/>
    </source>
</evidence>
<evidence type="ECO:0000313" key="3">
    <source>
        <dbReference type="EMBL" id="PHM37622.1"/>
    </source>
</evidence>
<dbReference type="STRING" id="351675.SAMN05421680_11944"/>
<proteinExistence type="inferred from homology"/>
<reference evidence="3 6" key="3">
    <citation type="journal article" date="2017" name="Nat. Microbiol.">
        <title>Natural product diversity associated with the nematode symbionts Photorhabdus and Xenorhabdus.</title>
        <authorList>
            <person name="Tobias N.J."/>
            <person name="Wolff H."/>
            <person name="Djahanschiri B."/>
            <person name="Grundmann F."/>
            <person name="Kronenwerth M."/>
            <person name="Shi Y.M."/>
            <person name="Simonyi S."/>
            <person name="Grun P."/>
            <person name="Shapiro-Ilan D."/>
            <person name="Pidot S.J."/>
            <person name="Stinear T.P."/>
            <person name="Ebersberger I."/>
            <person name="Bode H.B."/>
        </authorList>
    </citation>
    <scope>NUCLEOTIDE SEQUENCE [LARGE SCALE GENOMIC DNA]</scope>
    <source>
        <strain evidence="3 6">DSM 17908</strain>
    </source>
</reference>
<dbReference type="Gene3D" id="3.30.450.90">
    <property type="match status" value="1"/>
</dbReference>
<dbReference type="Gene3D" id="3.40.50.300">
    <property type="entry name" value="P-loop containing nucleotide triphosphate hydrolases"/>
    <property type="match status" value="1"/>
</dbReference>
<dbReference type="EMBL" id="NITY01000020">
    <property type="protein sequence ID" value="PHM37622.1"/>
    <property type="molecule type" value="Genomic_DNA"/>
</dbReference>
<evidence type="ECO:0000256" key="1">
    <source>
        <dbReference type="ARBA" id="ARBA00006611"/>
    </source>
</evidence>
<dbReference type="InterPro" id="IPR027417">
    <property type="entry name" value="P-loop_NTPase"/>
</dbReference>
<evidence type="ECO:0000313" key="4">
    <source>
        <dbReference type="EMBL" id="SFJ90051.1"/>
    </source>
</evidence>
<comment type="similarity">
    <text evidence="1">Belongs to the GSP E family.</text>
</comment>
<dbReference type="RefSeq" id="WP_092512790.1">
    <property type="nucleotide sequence ID" value="NZ_CAWNQB010000013.1"/>
</dbReference>
<dbReference type="EMBL" id="FORG01000019">
    <property type="protein sequence ID" value="SFJ90051.1"/>
    <property type="molecule type" value="Genomic_DNA"/>
</dbReference>
<gene>
    <name evidence="4" type="ORF">SAMN05421680_11944</name>
    <name evidence="3" type="ORF">Xmau_03840</name>
</gene>
<reference evidence="4" key="2">
    <citation type="submission" date="2016-10" db="EMBL/GenBank/DDBJ databases">
        <authorList>
            <person name="de Groot N.N."/>
        </authorList>
    </citation>
    <scope>NUCLEOTIDE SEQUENCE [LARGE SCALE GENOMIC DNA]</scope>
    <source>
        <strain evidence="4">DSM 17908</strain>
    </source>
</reference>
<reference evidence="5" key="1">
    <citation type="submission" date="2016-10" db="EMBL/GenBank/DDBJ databases">
        <authorList>
            <person name="Varghese N."/>
            <person name="Submissions S."/>
        </authorList>
    </citation>
    <scope>NUCLEOTIDE SEQUENCE [LARGE SCALE GENOMIC DNA]</scope>
    <source>
        <strain evidence="5">DSM 17908</strain>
    </source>
</reference>